<feature type="transmembrane region" description="Helical" evidence="5">
    <location>
        <begin position="155"/>
        <end position="174"/>
    </location>
</feature>
<dbReference type="Proteomes" id="UP001589628">
    <property type="component" value="Unassembled WGS sequence"/>
</dbReference>
<dbReference type="Pfam" id="PF07298">
    <property type="entry name" value="NnrU"/>
    <property type="match status" value="1"/>
</dbReference>
<sequence>MSWLVLGLGLFFAIHLLPILAPAGREQLRLRLGAQGYRGSFALLAAIGLGLMIYGKSQAPFINLWLPPLWGQHLTMLLMLLALISLVTMWLPSNLRRLSPHPLLWSVTLWGLAHLASNGDLASVLLFGSFVLYAQVARLSQNRRGAQASVRRCGLWRELVVLGVACLAYGALLWGHGYFAGIPLIALS</sequence>
<feature type="domain" description="NnrU" evidence="6">
    <location>
        <begin position="4"/>
        <end position="183"/>
    </location>
</feature>
<reference evidence="7 8" key="1">
    <citation type="submission" date="2024-09" db="EMBL/GenBank/DDBJ databases">
        <authorList>
            <person name="Sun Q."/>
            <person name="Mori K."/>
        </authorList>
    </citation>
    <scope>NUCLEOTIDE SEQUENCE [LARGE SCALE GENOMIC DNA]</scope>
    <source>
        <strain evidence="7 8">ATCC 51285</strain>
    </source>
</reference>
<gene>
    <name evidence="7" type="ORF">ACFFLH_15610</name>
</gene>
<keyword evidence="2 5" id="KW-0812">Transmembrane</keyword>
<dbReference type="EMBL" id="JBHLZN010000006">
    <property type="protein sequence ID" value="MFB9887841.1"/>
    <property type="molecule type" value="Genomic_DNA"/>
</dbReference>
<evidence type="ECO:0000256" key="1">
    <source>
        <dbReference type="ARBA" id="ARBA00004141"/>
    </source>
</evidence>
<evidence type="ECO:0000256" key="4">
    <source>
        <dbReference type="ARBA" id="ARBA00023136"/>
    </source>
</evidence>
<evidence type="ECO:0000256" key="5">
    <source>
        <dbReference type="SAM" id="Phobius"/>
    </source>
</evidence>
<evidence type="ECO:0000256" key="2">
    <source>
        <dbReference type="ARBA" id="ARBA00022692"/>
    </source>
</evidence>
<feature type="transmembrane region" description="Helical" evidence="5">
    <location>
        <begin position="74"/>
        <end position="92"/>
    </location>
</feature>
<keyword evidence="4 5" id="KW-0472">Membrane</keyword>
<proteinExistence type="predicted"/>
<feature type="transmembrane region" description="Helical" evidence="5">
    <location>
        <begin position="112"/>
        <end position="134"/>
    </location>
</feature>
<evidence type="ECO:0000259" key="6">
    <source>
        <dbReference type="Pfam" id="PF07298"/>
    </source>
</evidence>
<keyword evidence="3 5" id="KW-1133">Transmembrane helix</keyword>
<organism evidence="7 8">
    <name type="scientific">Balneatrix alpica</name>
    <dbReference type="NCBI Taxonomy" id="75684"/>
    <lineage>
        <taxon>Bacteria</taxon>
        <taxon>Pseudomonadati</taxon>
        <taxon>Pseudomonadota</taxon>
        <taxon>Gammaproteobacteria</taxon>
        <taxon>Oceanospirillales</taxon>
        <taxon>Balneatrichaceae</taxon>
        <taxon>Balneatrix</taxon>
    </lineage>
</organism>
<name>A0ABV5ZEY6_9GAMM</name>
<evidence type="ECO:0000313" key="8">
    <source>
        <dbReference type="Proteomes" id="UP001589628"/>
    </source>
</evidence>
<comment type="subcellular location">
    <subcellularLocation>
        <location evidence="1">Membrane</location>
        <topology evidence="1">Multi-pass membrane protein</topology>
    </subcellularLocation>
</comment>
<dbReference type="RefSeq" id="WP_027312555.1">
    <property type="nucleotide sequence ID" value="NZ_JBHLZN010000006.1"/>
</dbReference>
<evidence type="ECO:0000313" key="7">
    <source>
        <dbReference type="EMBL" id="MFB9887841.1"/>
    </source>
</evidence>
<feature type="transmembrane region" description="Helical" evidence="5">
    <location>
        <begin position="35"/>
        <end position="54"/>
    </location>
</feature>
<comment type="caution">
    <text evidence="7">The sequence shown here is derived from an EMBL/GenBank/DDBJ whole genome shotgun (WGS) entry which is preliminary data.</text>
</comment>
<keyword evidence="8" id="KW-1185">Reference proteome</keyword>
<evidence type="ECO:0000256" key="3">
    <source>
        <dbReference type="ARBA" id="ARBA00022989"/>
    </source>
</evidence>
<accession>A0ABV5ZEY6</accession>
<dbReference type="InterPro" id="IPR009915">
    <property type="entry name" value="NnrU_dom"/>
</dbReference>
<protein>
    <submittedName>
        <fullName evidence="7">NnrU family protein</fullName>
    </submittedName>
</protein>